<keyword evidence="1" id="KW-0732">Signal</keyword>
<comment type="caution">
    <text evidence="2">The sequence shown here is derived from an EMBL/GenBank/DDBJ whole genome shotgun (WGS) entry which is preliminary data.</text>
</comment>
<reference evidence="2 3" key="1">
    <citation type="submission" date="2018-07" db="EMBL/GenBank/DDBJ databases">
        <title>Leeuwenhoekiella genomics.</title>
        <authorList>
            <person name="Tahon G."/>
            <person name="Willems A."/>
        </authorList>
    </citation>
    <scope>NUCLEOTIDE SEQUENCE [LARGE SCALE GENOMIC DNA]</scope>
    <source>
        <strain evidence="2 3">R-50232</strain>
    </source>
</reference>
<name>A0A4Q0NU00_9FLAO</name>
<feature type="signal peptide" evidence="1">
    <location>
        <begin position="1"/>
        <end position="20"/>
    </location>
</feature>
<organism evidence="2 3">
    <name type="scientific">Leeuwenhoekiella aestuarii</name>
    <dbReference type="NCBI Taxonomy" id="2249426"/>
    <lineage>
        <taxon>Bacteria</taxon>
        <taxon>Pseudomonadati</taxon>
        <taxon>Bacteroidota</taxon>
        <taxon>Flavobacteriia</taxon>
        <taxon>Flavobacteriales</taxon>
        <taxon>Flavobacteriaceae</taxon>
        <taxon>Leeuwenhoekiella</taxon>
    </lineage>
</organism>
<dbReference type="AlphaFoldDB" id="A0A4Q0NU00"/>
<evidence type="ECO:0000256" key="1">
    <source>
        <dbReference type="SAM" id="SignalP"/>
    </source>
</evidence>
<keyword evidence="3" id="KW-1185">Reference proteome</keyword>
<accession>A0A4Q0NU00</accession>
<dbReference type="Proteomes" id="UP000289821">
    <property type="component" value="Unassembled WGS sequence"/>
</dbReference>
<protein>
    <submittedName>
        <fullName evidence="2">Uncharacterized protein</fullName>
    </submittedName>
</protein>
<evidence type="ECO:0000313" key="3">
    <source>
        <dbReference type="Proteomes" id="UP000289821"/>
    </source>
</evidence>
<evidence type="ECO:0000313" key="2">
    <source>
        <dbReference type="EMBL" id="RXG14230.1"/>
    </source>
</evidence>
<gene>
    <name evidence="2" type="ORF">DSM04_104338</name>
</gene>
<sequence>MKKIISTLALLMFFVFNASAQEIEFVDAEEGSCFDDAWEYGDTHGTTDYGRWYYMDWYYRTNCE</sequence>
<feature type="chain" id="PRO_5020298441" evidence="1">
    <location>
        <begin position="21"/>
        <end position="64"/>
    </location>
</feature>
<dbReference type="EMBL" id="QOVI01000004">
    <property type="protein sequence ID" value="RXG14230.1"/>
    <property type="molecule type" value="Genomic_DNA"/>
</dbReference>
<proteinExistence type="predicted"/>